<keyword evidence="4 6" id="KW-1133">Transmembrane helix</keyword>
<sequence>MIKLVKIYYNINRAVGLFNLHYDQKKGEFISHHKPTILYCALVDTAILSLLPFITIAFIKSTYYCESIKSIVISTSLLIITDHATIIVIMLTTWWQRQAICRWCNAFARMLEAYLGVSDTYEYHDIVQGTQISHDIQLMQRMQDIRYEMRESSKTFNPRVWLKQLQGDVDAITTEAAKLKKMIYELVRILQMPYLCLLLNAFQSLIAIMFHILRFTQQRHLDIITVIFYLIVLSANITNLMKSFQVCEYLCEDFKIINELVYALILNDNLRQAVNENDADNSLVLSLEIFLLYLKQPFQVTLCGMFELNNNTGLSMLKSVGLNLLYLIQIVLSKNEI</sequence>
<organism evidence="7 8">
    <name type="scientific">Glossina austeni</name>
    <name type="common">Savannah tsetse fly</name>
    <dbReference type="NCBI Taxonomy" id="7395"/>
    <lineage>
        <taxon>Eukaryota</taxon>
        <taxon>Metazoa</taxon>
        <taxon>Ecdysozoa</taxon>
        <taxon>Arthropoda</taxon>
        <taxon>Hexapoda</taxon>
        <taxon>Insecta</taxon>
        <taxon>Pterygota</taxon>
        <taxon>Neoptera</taxon>
        <taxon>Endopterygota</taxon>
        <taxon>Diptera</taxon>
        <taxon>Brachycera</taxon>
        <taxon>Muscomorpha</taxon>
        <taxon>Hippoboscoidea</taxon>
        <taxon>Glossinidae</taxon>
        <taxon>Glossina</taxon>
    </lineage>
</organism>
<comment type="similarity">
    <text evidence="6">Belongs to the insect chemoreceptor superfamily. Gustatory receptor (GR) family.</text>
</comment>
<name>A0A1A9UWH9_GLOAU</name>
<comment type="function">
    <text evidence="6">Gustatory receptor which mediates acceptance or avoidance behavior, depending on its substrates.</text>
</comment>
<keyword evidence="6" id="KW-0675">Receptor</keyword>
<accession>A0A1A9UWH9</accession>
<evidence type="ECO:0000256" key="5">
    <source>
        <dbReference type="ARBA" id="ARBA00023136"/>
    </source>
</evidence>
<dbReference type="Pfam" id="PF08395">
    <property type="entry name" value="7tm_7"/>
    <property type="match status" value="2"/>
</dbReference>
<feature type="transmembrane region" description="Helical" evidence="6">
    <location>
        <begin position="220"/>
        <end position="241"/>
    </location>
</feature>
<feature type="transmembrane region" description="Helical" evidence="6">
    <location>
        <begin position="192"/>
        <end position="213"/>
    </location>
</feature>
<dbReference type="InterPro" id="IPR013604">
    <property type="entry name" value="7TM_chemorcpt"/>
</dbReference>
<keyword evidence="3 6" id="KW-0812">Transmembrane</keyword>
<keyword evidence="8" id="KW-1185">Reference proteome</keyword>
<comment type="caution">
    <text evidence="6">Lacks conserved residue(s) required for the propagation of feature annotation.</text>
</comment>
<dbReference type="GO" id="GO:0005886">
    <property type="term" value="C:plasma membrane"/>
    <property type="evidence" value="ECO:0007669"/>
    <property type="project" value="UniProtKB-SubCell"/>
</dbReference>
<feature type="transmembrane region" description="Helical" evidence="6">
    <location>
        <begin position="71"/>
        <end position="95"/>
    </location>
</feature>
<evidence type="ECO:0000313" key="7">
    <source>
        <dbReference type="EnsemblMetazoa" id="GAUT018082-PA"/>
    </source>
</evidence>
<dbReference type="Proteomes" id="UP000078200">
    <property type="component" value="Unassembled WGS sequence"/>
</dbReference>
<keyword evidence="5 6" id="KW-0472">Membrane</keyword>
<feature type="transmembrane region" description="Helical" evidence="6">
    <location>
        <begin position="36"/>
        <end position="59"/>
    </location>
</feature>
<evidence type="ECO:0000256" key="1">
    <source>
        <dbReference type="ARBA" id="ARBA00004651"/>
    </source>
</evidence>
<dbReference type="GO" id="GO:0007165">
    <property type="term" value="P:signal transduction"/>
    <property type="evidence" value="ECO:0007669"/>
    <property type="project" value="UniProtKB-KW"/>
</dbReference>
<proteinExistence type="inferred from homology"/>
<keyword evidence="6" id="KW-0807">Transducer</keyword>
<protein>
    <recommendedName>
        <fullName evidence="6">Gustatory receptor</fullName>
    </recommendedName>
</protein>
<comment type="subcellular location">
    <subcellularLocation>
        <location evidence="1 6">Cell membrane</location>
        <topology evidence="1 6">Multi-pass membrane protein</topology>
    </subcellularLocation>
</comment>
<evidence type="ECO:0000256" key="6">
    <source>
        <dbReference type="RuleBase" id="RU363108"/>
    </source>
</evidence>
<evidence type="ECO:0000256" key="4">
    <source>
        <dbReference type="ARBA" id="ARBA00022989"/>
    </source>
</evidence>
<evidence type="ECO:0000313" key="8">
    <source>
        <dbReference type="Proteomes" id="UP000078200"/>
    </source>
</evidence>
<keyword evidence="2 6" id="KW-1003">Cell membrane</keyword>
<dbReference type="EnsemblMetazoa" id="GAUT018082-RA">
    <property type="protein sequence ID" value="GAUT018082-PA"/>
    <property type="gene ID" value="GAUT018082"/>
</dbReference>
<dbReference type="VEuPathDB" id="VectorBase:GAUT018082"/>
<dbReference type="AlphaFoldDB" id="A0A1A9UWH9"/>
<evidence type="ECO:0000256" key="3">
    <source>
        <dbReference type="ARBA" id="ARBA00022692"/>
    </source>
</evidence>
<dbReference type="GO" id="GO:0050909">
    <property type="term" value="P:sensory perception of taste"/>
    <property type="evidence" value="ECO:0007669"/>
    <property type="project" value="InterPro"/>
</dbReference>
<reference evidence="7" key="1">
    <citation type="submission" date="2020-05" db="UniProtKB">
        <authorList>
            <consortium name="EnsemblMetazoa"/>
        </authorList>
    </citation>
    <scope>IDENTIFICATION</scope>
    <source>
        <strain evidence="7">TTRI</strain>
    </source>
</reference>
<evidence type="ECO:0000256" key="2">
    <source>
        <dbReference type="ARBA" id="ARBA00022475"/>
    </source>
</evidence>